<feature type="domain" description="HMG box" evidence="4">
    <location>
        <begin position="37"/>
        <end position="110"/>
    </location>
</feature>
<dbReference type="SUPFAM" id="SSF47095">
    <property type="entry name" value="HMG-box"/>
    <property type="match status" value="1"/>
</dbReference>
<feature type="DNA-binding region" description="HMG box" evidence="2">
    <location>
        <begin position="37"/>
        <end position="110"/>
    </location>
</feature>
<dbReference type="InterPro" id="IPR036910">
    <property type="entry name" value="HMG_box_dom_sf"/>
</dbReference>
<gene>
    <name evidence="5" type="ORF">CYFA0S_12e01596g</name>
</gene>
<organism evidence="5">
    <name type="scientific">Cyberlindnera fabianii</name>
    <name type="common">Yeast</name>
    <name type="synonym">Hansenula fabianii</name>
    <dbReference type="NCBI Taxonomy" id="36022"/>
    <lineage>
        <taxon>Eukaryota</taxon>
        <taxon>Fungi</taxon>
        <taxon>Dikarya</taxon>
        <taxon>Ascomycota</taxon>
        <taxon>Saccharomycotina</taxon>
        <taxon>Saccharomycetes</taxon>
        <taxon>Phaffomycetales</taxon>
        <taxon>Phaffomycetaceae</taxon>
        <taxon>Cyberlindnera</taxon>
    </lineage>
</organism>
<dbReference type="VEuPathDB" id="FungiDB:BON22_5354"/>
<protein>
    <submittedName>
        <fullName evidence="5">CYFA0S12e01596g1_1</fullName>
    </submittedName>
</protein>
<dbReference type="OrthoDB" id="5550281at2759"/>
<dbReference type="InterPro" id="IPR009071">
    <property type="entry name" value="HMG_box_dom"/>
</dbReference>
<accession>A0A061B270</accession>
<dbReference type="Gene3D" id="1.10.30.10">
    <property type="entry name" value="High mobility group box domain"/>
    <property type="match status" value="1"/>
</dbReference>
<evidence type="ECO:0000313" key="5">
    <source>
        <dbReference type="EMBL" id="CDR43528.1"/>
    </source>
</evidence>
<evidence type="ECO:0000256" key="1">
    <source>
        <dbReference type="ARBA" id="ARBA00023125"/>
    </source>
</evidence>
<sequence length="176" mass="19631">MFSDITGDVGVPDVVLPSQPASTKPKRAQAEKDPYAPKKPLTMFFAYSSYIRESIRAERAAKGEPPLSSTEVTKAISDRWGSLSDEEKEKWKEAYTKELATYQELKEKYIEDKKNGVAQQTTPTTAPIPLPSHLKSSKKRPSESSEEKKKKKKEKKEKKEKRKSLAEAAAAGSLDA</sequence>
<dbReference type="PANTHER" id="PTHR48112">
    <property type="entry name" value="HIGH MOBILITY GROUP PROTEIN DSP1"/>
    <property type="match status" value="1"/>
</dbReference>
<feature type="compositionally biased region" description="Low complexity" evidence="3">
    <location>
        <begin position="118"/>
        <end position="127"/>
    </location>
</feature>
<name>A0A061B270_CYBFA</name>
<dbReference type="InterPro" id="IPR050342">
    <property type="entry name" value="HMGB"/>
</dbReference>
<feature type="region of interest" description="Disordered" evidence="3">
    <location>
        <begin position="1"/>
        <end position="35"/>
    </location>
</feature>
<dbReference type="GO" id="GO:0003677">
    <property type="term" value="F:DNA binding"/>
    <property type="evidence" value="ECO:0007669"/>
    <property type="project" value="UniProtKB-UniRule"/>
</dbReference>
<dbReference type="PANTHER" id="PTHR48112:SF24">
    <property type="entry name" value="HIGH MOBILITY GROUP PROTEIN 1"/>
    <property type="match status" value="1"/>
</dbReference>
<dbReference type="EMBL" id="LK052897">
    <property type="protein sequence ID" value="CDR43528.1"/>
    <property type="molecule type" value="Genomic_DNA"/>
</dbReference>
<feature type="region of interest" description="Disordered" evidence="3">
    <location>
        <begin position="113"/>
        <end position="176"/>
    </location>
</feature>
<evidence type="ECO:0000256" key="2">
    <source>
        <dbReference type="PROSITE-ProRule" id="PRU00267"/>
    </source>
</evidence>
<dbReference type="AlphaFoldDB" id="A0A061B270"/>
<keyword evidence="2" id="KW-0539">Nucleus</keyword>
<dbReference type="GO" id="GO:0005634">
    <property type="term" value="C:nucleus"/>
    <property type="evidence" value="ECO:0007669"/>
    <property type="project" value="UniProtKB-UniRule"/>
</dbReference>
<dbReference type="PhylomeDB" id="A0A061B270"/>
<evidence type="ECO:0000256" key="3">
    <source>
        <dbReference type="SAM" id="MobiDB-lite"/>
    </source>
</evidence>
<reference evidence="5" key="1">
    <citation type="journal article" date="2014" name="Genome Announc.">
        <title>Genome sequence of the yeast Cyberlindnera fabianii (Hansenula fabianii).</title>
        <authorList>
            <person name="Freel K.C."/>
            <person name="Sarilar V."/>
            <person name="Neuveglise C."/>
            <person name="Devillers H."/>
            <person name="Friedrich A."/>
            <person name="Schacherer J."/>
        </authorList>
    </citation>
    <scope>NUCLEOTIDE SEQUENCE</scope>
    <source>
        <strain evidence="5">YJS4271</strain>
    </source>
</reference>
<feature type="compositionally biased region" description="Basic residues" evidence="3">
    <location>
        <begin position="149"/>
        <end position="162"/>
    </location>
</feature>
<keyword evidence="1 2" id="KW-0238">DNA-binding</keyword>
<feature type="compositionally biased region" description="Low complexity" evidence="3">
    <location>
        <begin position="166"/>
        <end position="176"/>
    </location>
</feature>
<dbReference type="Pfam" id="PF00505">
    <property type="entry name" value="HMG_box"/>
    <property type="match status" value="1"/>
</dbReference>
<evidence type="ECO:0000259" key="4">
    <source>
        <dbReference type="PROSITE" id="PS50118"/>
    </source>
</evidence>
<proteinExistence type="predicted"/>
<dbReference type="PROSITE" id="PS50118">
    <property type="entry name" value="HMG_BOX_2"/>
    <property type="match status" value="1"/>
</dbReference>
<dbReference type="SMART" id="SM00398">
    <property type="entry name" value="HMG"/>
    <property type="match status" value="1"/>
</dbReference>